<dbReference type="Pfam" id="PF02776">
    <property type="entry name" value="TPP_enzyme_N"/>
    <property type="match status" value="1"/>
</dbReference>
<reference evidence="7 8" key="1">
    <citation type="journal article" date="2000" name="Arch. Microbiol.">
        <title>Rhodobaca bogoriensis gen. nov. and sp. nov., an alkaliphilic purple nonsulfur bacterium from African Rift Valley soda lakes.</title>
        <authorList>
            <person name="Milford A.D."/>
            <person name="Achenbach L.A."/>
            <person name="Jung D.O."/>
            <person name="Madigan M.T."/>
        </authorList>
    </citation>
    <scope>NUCLEOTIDE SEQUENCE [LARGE SCALE GENOMIC DNA]</scope>
    <source>
        <strain evidence="7 8">2376</strain>
    </source>
</reference>
<dbReference type="InterPro" id="IPR029061">
    <property type="entry name" value="THDP-binding"/>
</dbReference>
<dbReference type="Proteomes" id="UP000529417">
    <property type="component" value="Unassembled WGS sequence"/>
</dbReference>
<accession>A0A7Z0HZH0</accession>
<dbReference type="InterPro" id="IPR011766">
    <property type="entry name" value="TPP_enzyme_TPP-bd"/>
</dbReference>
<dbReference type="Gene3D" id="3.40.50.970">
    <property type="match status" value="2"/>
</dbReference>
<gene>
    <name evidence="7" type="ORF">HUK65_06905</name>
</gene>
<feature type="domain" description="Thiamine pyrophosphate enzyme TPP-binding" evidence="5">
    <location>
        <begin position="387"/>
        <end position="520"/>
    </location>
</feature>
<dbReference type="PANTHER" id="PTHR18968:SF13">
    <property type="entry name" value="ACETOLACTATE SYNTHASE CATALYTIC SUBUNIT, MITOCHONDRIAL"/>
    <property type="match status" value="1"/>
</dbReference>
<dbReference type="RefSeq" id="WP_179905420.1">
    <property type="nucleotide sequence ID" value="NZ_JACBXS010000010.1"/>
</dbReference>
<evidence type="ECO:0000313" key="7">
    <source>
        <dbReference type="EMBL" id="NYS24719.1"/>
    </source>
</evidence>
<dbReference type="InterPro" id="IPR012000">
    <property type="entry name" value="Thiamin_PyroP_enz_cen_dom"/>
</dbReference>
<keyword evidence="8" id="KW-1185">Reference proteome</keyword>
<dbReference type="GO" id="GO:0030976">
    <property type="term" value="F:thiamine pyrophosphate binding"/>
    <property type="evidence" value="ECO:0007669"/>
    <property type="project" value="InterPro"/>
</dbReference>
<dbReference type="NCBIfam" id="NF005712">
    <property type="entry name" value="PRK07524.1"/>
    <property type="match status" value="1"/>
</dbReference>
<dbReference type="CDD" id="cd00568">
    <property type="entry name" value="TPP_enzymes"/>
    <property type="match status" value="1"/>
</dbReference>
<evidence type="ECO:0000256" key="2">
    <source>
        <dbReference type="ARBA" id="ARBA00023052"/>
    </source>
</evidence>
<dbReference type="GO" id="GO:0047435">
    <property type="term" value="F:5-guanidino-2-oxopentanoate decarboxylase activity"/>
    <property type="evidence" value="ECO:0007669"/>
    <property type="project" value="UniProtKB-EC"/>
</dbReference>
<dbReference type="SUPFAM" id="SSF52518">
    <property type="entry name" value="Thiamin diphosphate-binding fold (THDP-binding)"/>
    <property type="match status" value="2"/>
</dbReference>
<keyword evidence="7" id="KW-0456">Lyase</keyword>
<feature type="domain" description="Thiamine pyrophosphate enzyme central" evidence="4">
    <location>
        <begin position="192"/>
        <end position="322"/>
    </location>
</feature>
<dbReference type="Pfam" id="PF00205">
    <property type="entry name" value="TPP_enzyme_M"/>
    <property type="match status" value="1"/>
</dbReference>
<dbReference type="CDD" id="cd07035">
    <property type="entry name" value="TPP_PYR_POX_like"/>
    <property type="match status" value="1"/>
</dbReference>
<dbReference type="InterPro" id="IPR029035">
    <property type="entry name" value="DHS-like_NAD/FAD-binding_dom"/>
</dbReference>
<comment type="caution">
    <text evidence="7">The sequence shown here is derived from an EMBL/GenBank/DDBJ whole genome shotgun (WGS) entry which is preliminary data.</text>
</comment>
<dbReference type="Gene3D" id="3.40.50.1220">
    <property type="entry name" value="TPP-binding domain"/>
    <property type="match status" value="1"/>
</dbReference>
<sequence length="533" mass="55129">MRLTAGEYLCKVLEHWGTEVVFGIPGVHTIELYRGLGSTGIRHITPRHEQAAGFMADGYARATGKPGVAFVISGPGVTNISTAMGQAYGDSVPMLVISAVNAQGRMDSGQGWLHEMPDQRGLSAHVSAFSQTIRHPDQILPALTRAWGVFTSARPRPVHLELPIDVMAMDASDLPLPPPPALAAPLPPADVLQQAAALLAGAARPVILVGGGMRGDVAPLARALDAPVVMSTNARGLMAPDDPLAVPLSPSAGSVRQMVAGADVVLALGSELGPTDFDMYEDGGFAIEGAFLRVDIDPAQIACGPAPALPLLGDAAATADALLAALPPAPGARDGAARATQARSGRNGLEPFMREALAMLDALRDALPEALFVGDSTQLVYAGNLGFSPARPRAWWNSATGFGTLGYGLPAAIGAALGAGERPVLALVGDGGLQFSLAELASATEAGVPLILLLHDNSGYGEIKSAMTAAQVAPLGVDLFTPDLESIARACGWRVERPETPERLLRACTGAQGMPEPLMIRFGDDMIRAFAMG</sequence>
<dbReference type="EC" id="4.1.1.75" evidence="7"/>
<dbReference type="AlphaFoldDB" id="A0A7Z0HZH0"/>
<dbReference type="GO" id="GO:0005948">
    <property type="term" value="C:acetolactate synthase complex"/>
    <property type="evidence" value="ECO:0007669"/>
    <property type="project" value="TreeGrafter"/>
</dbReference>
<dbReference type="InterPro" id="IPR012001">
    <property type="entry name" value="Thiamin_PyroP_enz_TPP-bd_dom"/>
</dbReference>
<organism evidence="7 8">
    <name type="scientific">Rhabdonatronobacter sediminivivens</name>
    <dbReference type="NCBI Taxonomy" id="2743469"/>
    <lineage>
        <taxon>Bacteria</taxon>
        <taxon>Pseudomonadati</taxon>
        <taxon>Pseudomonadota</taxon>
        <taxon>Alphaproteobacteria</taxon>
        <taxon>Rhodobacterales</taxon>
        <taxon>Paracoccaceae</taxon>
        <taxon>Rhabdonatronobacter</taxon>
    </lineage>
</organism>
<comment type="similarity">
    <text evidence="1 3">Belongs to the TPP enzyme family.</text>
</comment>
<evidence type="ECO:0000259" key="6">
    <source>
        <dbReference type="Pfam" id="PF02776"/>
    </source>
</evidence>
<name>A0A7Z0HZH0_9RHOB</name>
<dbReference type="GO" id="GO:0000287">
    <property type="term" value="F:magnesium ion binding"/>
    <property type="evidence" value="ECO:0007669"/>
    <property type="project" value="InterPro"/>
</dbReference>
<evidence type="ECO:0000259" key="4">
    <source>
        <dbReference type="Pfam" id="PF00205"/>
    </source>
</evidence>
<dbReference type="PANTHER" id="PTHR18968">
    <property type="entry name" value="THIAMINE PYROPHOSPHATE ENZYMES"/>
    <property type="match status" value="1"/>
</dbReference>
<dbReference type="EMBL" id="JACBXS010000010">
    <property type="protein sequence ID" value="NYS24719.1"/>
    <property type="molecule type" value="Genomic_DNA"/>
</dbReference>
<proteinExistence type="inferred from homology"/>
<evidence type="ECO:0000259" key="5">
    <source>
        <dbReference type="Pfam" id="PF02775"/>
    </source>
</evidence>
<evidence type="ECO:0000256" key="1">
    <source>
        <dbReference type="ARBA" id="ARBA00007812"/>
    </source>
</evidence>
<dbReference type="GO" id="GO:0003984">
    <property type="term" value="F:acetolactate synthase activity"/>
    <property type="evidence" value="ECO:0007669"/>
    <property type="project" value="TreeGrafter"/>
</dbReference>
<keyword evidence="2 3" id="KW-0786">Thiamine pyrophosphate</keyword>
<dbReference type="GO" id="GO:0009097">
    <property type="term" value="P:isoleucine biosynthetic process"/>
    <property type="evidence" value="ECO:0007669"/>
    <property type="project" value="TreeGrafter"/>
</dbReference>
<dbReference type="GO" id="GO:0050660">
    <property type="term" value="F:flavin adenine dinucleotide binding"/>
    <property type="evidence" value="ECO:0007669"/>
    <property type="project" value="TreeGrafter"/>
</dbReference>
<evidence type="ECO:0000256" key="3">
    <source>
        <dbReference type="RuleBase" id="RU362132"/>
    </source>
</evidence>
<feature type="domain" description="Thiamine pyrophosphate enzyme N-terminal TPP-binding" evidence="6">
    <location>
        <begin position="4"/>
        <end position="120"/>
    </location>
</feature>
<protein>
    <submittedName>
        <fullName evidence="7">5-guanidino-2-oxopentanoate decarboxylase</fullName>
        <ecNumber evidence="7">4.1.1.75</ecNumber>
    </submittedName>
</protein>
<dbReference type="SUPFAM" id="SSF52467">
    <property type="entry name" value="DHS-like NAD/FAD-binding domain"/>
    <property type="match status" value="1"/>
</dbReference>
<dbReference type="Pfam" id="PF02775">
    <property type="entry name" value="TPP_enzyme_C"/>
    <property type="match status" value="1"/>
</dbReference>
<dbReference type="GO" id="GO:0009099">
    <property type="term" value="P:L-valine biosynthetic process"/>
    <property type="evidence" value="ECO:0007669"/>
    <property type="project" value="TreeGrafter"/>
</dbReference>
<dbReference type="FunFam" id="3.40.50.970:FF:000007">
    <property type="entry name" value="Acetolactate synthase"/>
    <property type="match status" value="1"/>
</dbReference>
<evidence type="ECO:0000313" key="8">
    <source>
        <dbReference type="Proteomes" id="UP000529417"/>
    </source>
</evidence>
<dbReference type="InterPro" id="IPR045229">
    <property type="entry name" value="TPP_enz"/>
</dbReference>